<keyword evidence="1" id="KW-0808">Transferase</keyword>
<accession>A0ACA9YEN4</accession>
<keyword evidence="2" id="KW-1185">Reference proteome</keyword>
<dbReference type="EMBL" id="CALSDN010000013">
    <property type="protein sequence ID" value="CAH6723195.1"/>
    <property type="molecule type" value="Genomic_DNA"/>
</dbReference>
<dbReference type="Proteomes" id="UP001152531">
    <property type="component" value="Unassembled WGS sequence"/>
</dbReference>
<gene>
    <name evidence="1" type="ORF">CLIB1444_13S02454</name>
</gene>
<evidence type="ECO:0000313" key="1">
    <source>
        <dbReference type="EMBL" id="CAH6723195.1"/>
    </source>
</evidence>
<evidence type="ECO:0000313" key="2">
    <source>
        <dbReference type="Proteomes" id="UP001152531"/>
    </source>
</evidence>
<protein>
    <submittedName>
        <fullName evidence="1">Leucine carboxyl methyltransferase 1</fullName>
    </submittedName>
</protein>
<proteinExistence type="predicted"/>
<keyword evidence="1" id="KW-0489">Methyltransferase</keyword>
<comment type="caution">
    <text evidence="1">The sequence shown here is derived from an EMBL/GenBank/DDBJ whole genome shotgun (WGS) entry which is preliminary data.</text>
</comment>
<reference evidence="1" key="1">
    <citation type="submission" date="2022-06" db="EMBL/GenBank/DDBJ databases">
        <authorList>
            <person name="Legras J.-L."/>
            <person name="Devillers H."/>
            <person name="Grondin C."/>
        </authorList>
    </citation>
    <scope>NUCLEOTIDE SEQUENCE</scope>
    <source>
        <strain evidence="1">CLIB 1444</strain>
    </source>
</reference>
<organism evidence="1 2">
    <name type="scientific">[Candida] jaroonii</name>
    <dbReference type="NCBI Taxonomy" id="467808"/>
    <lineage>
        <taxon>Eukaryota</taxon>
        <taxon>Fungi</taxon>
        <taxon>Dikarya</taxon>
        <taxon>Ascomycota</taxon>
        <taxon>Saccharomycotina</taxon>
        <taxon>Pichiomycetes</taxon>
        <taxon>Debaryomycetaceae</taxon>
        <taxon>Yamadazyma</taxon>
    </lineage>
</organism>
<sequence>MLSPSQKQDKIVRSTDLDALSCRWNCVQKGYFEDVNIDKIINSYSKYLQFCEGYTNLSAGRTYKSVFDRKLPIINRGTYLRTKSISDIIGKFINDNEKCQIVSMGVGSDTRVFKLINPNINYIELDFEETTRIKKLTIINDSELSKAVNYSGLGATVADRSQFQTLDPNLHTDNYHLIGLDLRRLSDSNIVSEFLDSKRPTLVLSECVLCYLNPGENEKILKFWTDSISNLSLLIYEPISLNDSFGQQMRENLGRRGINLLTFNHFPTLKSKFDFLKSLNFQDINVTDIASIGGYSGDELSWISAEESKRIDKLDLIDEIEEIKLLLLHYCLVYGGIGKHTNLSKKWKLST</sequence>
<name>A0ACA9YEN4_9ASCO</name>